<accession>A0A5E6MDL5</accession>
<dbReference type="SUPFAM" id="SSF53254">
    <property type="entry name" value="Phosphoglycerate mutase-like"/>
    <property type="match status" value="1"/>
</dbReference>
<dbReference type="Proteomes" id="UP000334923">
    <property type="component" value="Unassembled WGS sequence"/>
</dbReference>
<dbReference type="CDD" id="cd07067">
    <property type="entry name" value="HP_PGM_like"/>
    <property type="match status" value="1"/>
</dbReference>
<evidence type="ECO:0000256" key="2">
    <source>
        <dbReference type="PIRSR" id="PIRSR613078-2"/>
    </source>
</evidence>
<dbReference type="Gene3D" id="3.40.50.1240">
    <property type="entry name" value="Phosphoglycerate mutase-like"/>
    <property type="match status" value="1"/>
</dbReference>
<dbReference type="PIRSF" id="PIRSF000709">
    <property type="entry name" value="6PFK_2-Ptase"/>
    <property type="match status" value="1"/>
</dbReference>
<dbReference type="Pfam" id="PF00300">
    <property type="entry name" value="His_Phos_1"/>
    <property type="match status" value="1"/>
</dbReference>
<evidence type="ECO:0000256" key="1">
    <source>
        <dbReference type="ARBA" id="ARBA00022801"/>
    </source>
</evidence>
<proteinExistence type="predicted"/>
<dbReference type="GO" id="GO:0016787">
    <property type="term" value="F:hydrolase activity"/>
    <property type="evidence" value="ECO:0007669"/>
    <property type="project" value="UniProtKB-KW"/>
</dbReference>
<gene>
    <name evidence="4" type="primary">PGAM</name>
    <name evidence="4" type="synonym">gpmA</name>
    <name evidence="4" type="ORF">MAMT_01799</name>
</gene>
<dbReference type="InterPro" id="IPR013078">
    <property type="entry name" value="His_Pase_superF_clade-1"/>
</dbReference>
<keyword evidence="1" id="KW-0378">Hydrolase</keyword>
<evidence type="ECO:0000256" key="3">
    <source>
        <dbReference type="SAM" id="MobiDB-lite"/>
    </source>
</evidence>
<dbReference type="EMBL" id="CABFVA020000100">
    <property type="protein sequence ID" value="VVM07551.1"/>
    <property type="molecule type" value="Genomic_DNA"/>
</dbReference>
<feature type="binding site" evidence="2">
    <location>
        <position position="55"/>
    </location>
    <ligand>
        <name>substrate</name>
    </ligand>
</feature>
<sequence length="69" mass="7562">MTVYLLRHAAAIREAPTDAERKLSKKGRQEAQSAGNALHRLGVRPDLIWSSPLVRARQTAEIVAEALGD</sequence>
<dbReference type="PANTHER" id="PTHR20935">
    <property type="entry name" value="PHOSPHOGLYCERATE MUTASE-RELATED"/>
    <property type="match status" value="1"/>
</dbReference>
<reference evidence="4 5" key="1">
    <citation type="submission" date="2019-09" db="EMBL/GenBank/DDBJ databases">
        <authorList>
            <person name="Cremers G."/>
        </authorList>
    </citation>
    <scope>NUCLEOTIDE SEQUENCE [LARGE SCALE GENOMIC DNA]</scope>
    <source>
        <strain evidence="4">4A</strain>
    </source>
</reference>
<keyword evidence="5" id="KW-1185">Reference proteome</keyword>
<protein>
    <submittedName>
        <fullName evidence="4">Partial 2,3-bisphosphoglycerate-dependent phosphoglycerate mutase</fullName>
        <ecNumber evidence="4">5.4.2.11</ecNumber>
    </submittedName>
</protein>
<evidence type="ECO:0000313" key="5">
    <source>
        <dbReference type="Proteomes" id="UP000334923"/>
    </source>
</evidence>
<feature type="non-terminal residue" evidence="4">
    <location>
        <position position="69"/>
    </location>
</feature>
<dbReference type="AlphaFoldDB" id="A0A5E6MDL5"/>
<dbReference type="InterPro" id="IPR051021">
    <property type="entry name" value="Mito_Ser/Thr_phosphatase"/>
</dbReference>
<feature type="region of interest" description="Disordered" evidence="3">
    <location>
        <begin position="16"/>
        <end position="36"/>
    </location>
</feature>
<name>A0A5E6MDL5_9BACT</name>
<dbReference type="InterPro" id="IPR029033">
    <property type="entry name" value="His_PPase_superfam"/>
</dbReference>
<dbReference type="GO" id="GO:0004619">
    <property type="term" value="F:phosphoglycerate mutase activity"/>
    <property type="evidence" value="ECO:0007669"/>
    <property type="project" value="UniProtKB-EC"/>
</dbReference>
<evidence type="ECO:0000313" key="4">
    <source>
        <dbReference type="EMBL" id="VVM07551.1"/>
    </source>
</evidence>
<keyword evidence="4" id="KW-0413">Isomerase</keyword>
<dbReference type="EC" id="5.4.2.11" evidence="4"/>
<organism evidence="4 5">
    <name type="scientific">Methylacidimicrobium tartarophylax</name>
    <dbReference type="NCBI Taxonomy" id="1041768"/>
    <lineage>
        <taxon>Bacteria</taxon>
        <taxon>Pseudomonadati</taxon>
        <taxon>Verrucomicrobiota</taxon>
        <taxon>Methylacidimicrobium</taxon>
    </lineage>
</organism>